<evidence type="ECO:0000256" key="1">
    <source>
        <dbReference type="ARBA" id="ARBA00004141"/>
    </source>
</evidence>
<keyword evidence="3 5" id="KW-1133">Transmembrane helix</keyword>
<gene>
    <name evidence="8" type="primary">LOC112052791</name>
</gene>
<dbReference type="Gene3D" id="1.20.1250.20">
    <property type="entry name" value="MFS general substrate transporter like domains"/>
    <property type="match status" value="1"/>
</dbReference>
<dbReference type="InterPro" id="IPR036259">
    <property type="entry name" value="MFS_trans_sf"/>
</dbReference>
<evidence type="ECO:0000313" key="8">
    <source>
        <dbReference type="RefSeq" id="XP_023947783.2"/>
    </source>
</evidence>
<proteinExistence type="predicted"/>
<dbReference type="OrthoDB" id="2544694at2759"/>
<feature type="transmembrane region" description="Helical" evidence="5">
    <location>
        <begin position="195"/>
        <end position="215"/>
    </location>
</feature>
<feature type="transmembrane region" description="Helical" evidence="5">
    <location>
        <begin position="371"/>
        <end position="392"/>
    </location>
</feature>
<dbReference type="KEGG" id="bany:112052791"/>
<feature type="transmembrane region" description="Helical" evidence="5">
    <location>
        <begin position="252"/>
        <end position="270"/>
    </location>
</feature>
<dbReference type="PROSITE" id="PS50850">
    <property type="entry name" value="MFS"/>
    <property type="match status" value="1"/>
</dbReference>
<comment type="subcellular location">
    <subcellularLocation>
        <location evidence="1">Membrane</location>
        <topology evidence="1">Multi-pass membrane protein</topology>
    </subcellularLocation>
</comment>
<feature type="transmembrane region" description="Helical" evidence="5">
    <location>
        <begin position="168"/>
        <end position="189"/>
    </location>
</feature>
<dbReference type="InterPro" id="IPR005829">
    <property type="entry name" value="Sugar_transporter_CS"/>
</dbReference>
<organism evidence="7 8">
    <name type="scientific">Bicyclus anynana</name>
    <name type="common">Squinting bush brown butterfly</name>
    <dbReference type="NCBI Taxonomy" id="110368"/>
    <lineage>
        <taxon>Eukaryota</taxon>
        <taxon>Metazoa</taxon>
        <taxon>Ecdysozoa</taxon>
        <taxon>Arthropoda</taxon>
        <taxon>Hexapoda</taxon>
        <taxon>Insecta</taxon>
        <taxon>Pterygota</taxon>
        <taxon>Neoptera</taxon>
        <taxon>Endopterygota</taxon>
        <taxon>Lepidoptera</taxon>
        <taxon>Glossata</taxon>
        <taxon>Ditrysia</taxon>
        <taxon>Papilionoidea</taxon>
        <taxon>Nymphalidae</taxon>
        <taxon>Satyrinae</taxon>
        <taxon>Satyrini</taxon>
        <taxon>Mycalesina</taxon>
        <taxon>Bicyclus</taxon>
    </lineage>
</organism>
<evidence type="ECO:0000259" key="6">
    <source>
        <dbReference type="PROSITE" id="PS50850"/>
    </source>
</evidence>
<dbReference type="AlphaFoldDB" id="A0A6J1NSE0"/>
<evidence type="ECO:0000256" key="5">
    <source>
        <dbReference type="SAM" id="Phobius"/>
    </source>
</evidence>
<name>A0A6J1NSE0_BICAN</name>
<feature type="transmembrane region" description="Helical" evidence="5">
    <location>
        <begin position="222"/>
        <end position="246"/>
    </location>
</feature>
<protein>
    <submittedName>
        <fullName evidence="8">Organic cation transporter protein</fullName>
    </submittedName>
</protein>
<feature type="transmembrane region" description="Helical" evidence="5">
    <location>
        <begin position="399"/>
        <end position="418"/>
    </location>
</feature>
<feature type="transmembrane region" description="Helical" evidence="5">
    <location>
        <begin position="424"/>
        <end position="447"/>
    </location>
</feature>
<keyword evidence="2 5" id="KW-0812">Transmembrane</keyword>
<dbReference type="GO" id="GO:0016020">
    <property type="term" value="C:membrane"/>
    <property type="evidence" value="ECO:0007669"/>
    <property type="project" value="UniProtKB-SubCell"/>
</dbReference>
<keyword evidence="4 5" id="KW-0472">Membrane</keyword>
<feature type="domain" description="Major facilitator superfamily (MFS) profile" evidence="6">
    <location>
        <begin position="97"/>
        <end position="512"/>
    </location>
</feature>
<sequence>MADKDDNIRSADSDVFLELEKFGRFHFIQYVLVCLPLMMVSMVHVNYIFVAEDVNHRCLVPECEDANPSVQLPDWWPSDVDSRCFRPVVEMQEYDKLNQTCSNNTFVEILEECHEWIYDNNNSIVSELNLGCQSWKATLVGSVHNAGMVMSMIITGWIADKVGRKPTIIVCSIGGAVGFFKIFITNYYGYLGVEFLESVLASGLYTVAVVLLIEIGGESNRVLAGVIFSYAVYVGEVLFAFIAMGLKYWKTLILVVYSPMILFIAYIIILKEGTRWQLLRGRTEEAKETLKLTAKINKINVNQKEIDEISGEDLRFKFNIVMQKQKESIKDILASKETMLRLIVTSICFFTSSFVYYGLAVHSVLLPGNKYTNFVLTSLASFPGDFLALFTFKKYGRKISLQSGYICSAVFLIAQTYTPNSLSWLKILLFLCGKLSVVVCFTGIYTYSLELFPTSVRGTLVGVGNTAARIGSMLAPLTPLLSNELDALPSILFSTTAVLAALLLTFTPETKTLPLFDTIAQIDAYKSKVMTHL</sequence>
<evidence type="ECO:0000256" key="4">
    <source>
        <dbReference type="ARBA" id="ARBA00023136"/>
    </source>
</evidence>
<feature type="transmembrane region" description="Helical" evidence="5">
    <location>
        <begin position="339"/>
        <end position="359"/>
    </location>
</feature>
<evidence type="ECO:0000256" key="3">
    <source>
        <dbReference type="ARBA" id="ARBA00022989"/>
    </source>
</evidence>
<dbReference type="PANTHER" id="PTHR24064">
    <property type="entry name" value="SOLUTE CARRIER FAMILY 22 MEMBER"/>
    <property type="match status" value="1"/>
</dbReference>
<feature type="transmembrane region" description="Helical" evidence="5">
    <location>
        <begin position="27"/>
        <end position="49"/>
    </location>
</feature>
<accession>A0A6J1NSE0</accession>
<dbReference type="PROSITE" id="PS00216">
    <property type="entry name" value="SUGAR_TRANSPORT_1"/>
    <property type="match status" value="1"/>
</dbReference>
<dbReference type="GeneID" id="112052791"/>
<reference evidence="8" key="1">
    <citation type="submission" date="2025-08" db="UniProtKB">
        <authorList>
            <consortium name="RefSeq"/>
        </authorList>
    </citation>
    <scope>IDENTIFICATION</scope>
</reference>
<dbReference type="InterPro" id="IPR020846">
    <property type="entry name" value="MFS_dom"/>
</dbReference>
<dbReference type="SUPFAM" id="SSF103473">
    <property type="entry name" value="MFS general substrate transporter"/>
    <property type="match status" value="1"/>
</dbReference>
<dbReference type="GO" id="GO:0022857">
    <property type="term" value="F:transmembrane transporter activity"/>
    <property type="evidence" value="ECO:0007669"/>
    <property type="project" value="InterPro"/>
</dbReference>
<dbReference type="Pfam" id="PF07690">
    <property type="entry name" value="MFS_1"/>
    <property type="match status" value="1"/>
</dbReference>
<evidence type="ECO:0000256" key="2">
    <source>
        <dbReference type="ARBA" id="ARBA00022692"/>
    </source>
</evidence>
<dbReference type="Proteomes" id="UP001652582">
    <property type="component" value="Chromosome 13"/>
</dbReference>
<dbReference type="RefSeq" id="XP_023947783.2">
    <property type="nucleotide sequence ID" value="XM_024092015.2"/>
</dbReference>
<evidence type="ECO:0000313" key="7">
    <source>
        <dbReference type="Proteomes" id="UP001652582"/>
    </source>
</evidence>
<dbReference type="InterPro" id="IPR011701">
    <property type="entry name" value="MFS"/>
</dbReference>
<keyword evidence="7" id="KW-1185">Reference proteome</keyword>